<comment type="similarity">
    <text evidence="1">Belongs to the FAM178 family.</text>
</comment>
<feature type="region of interest" description="Disordered" evidence="2">
    <location>
        <begin position="38"/>
        <end position="58"/>
    </location>
</feature>
<reference evidence="4" key="1">
    <citation type="submission" date="2025-08" db="UniProtKB">
        <authorList>
            <consortium name="Ensembl"/>
        </authorList>
    </citation>
    <scope>IDENTIFICATION</scope>
</reference>
<feature type="region of interest" description="Disordered" evidence="2">
    <location>
        <begin position="596"/>
        <end position="623"/>
    </location>
</feature>
<dbReference type="InterPro" id="IPR026161">
    <property type="entry name" value="FAM178"/>
</dbReference>
<sequence length="971" mass="108113">PVAKKDRTVLFSPDKGDVKDAGIGLSVLCTERFEKKISPPKKVRRKKMPDQTPNTSPVVDAFRRGIKEEKDSVNILENGRACKALGSLYPKVVIQKLLVTTGSQSFFLAKKGKIVKSDQGRNEKCLGITRAPLSSGNSWEQKTDCMDLEDTSSDSDKWVSSSEADTRKPCAGNNGTANNMPLCQNPGLPIKLPCAPTDSEFRLSLEALRRERKRKKHRMKQSKPHPVKPFSGTSVSHQVCLKELLKPKQVSKHEASSPNALRTSSEMAGGMQKSQSVPSCCLRSKMSSGRSKQIDFPGKRKHAAISADADSSIQSEVSSLNDSAFSRSSAKCKNRKSDFVKNILLKSTCSDVLQLMEAAALPGHDSTLPEEYLNSKNQLQVANSCFFLEKSLPFSQEKSTVLPSLHCLTQTKGVKSHLQNAGLSQVLDAKKEQDGKRPERCAHNKAYSIKSSNSFSKTKDKTPENVSDSCSVEGSRKLALPEETGKNVPHLLPFKEGCMDSGHMSSQLSGELKVGSTCTAESMLNGKSKSSFDSEDKSLECSLDDDEEVFIPLQEMLSSRPRAEAGTLEESSLDSFSQDTMTALLKLHVSDELEKRLQEDIQGREADSSDEEDEENARGDEDLSEEHRAFIKRFSVVAHAIPDCHPGEDIFDLSTSGKIFNQHNLDLRNFHFIPQNPIGKLLFSVTQQLSLAINGFLSSAYGCVLCPVPILKWLFQMMSVHPDYFVSTQILDRLMEITLKNASISDEQSKPWIPSLADVSAVFVNMGVAFRSLFPLQHLQPNFNECDILSQMQETVSKQQPREDLTSANSAFFSLPENNLINVIKFLGFCTTVIQGGYTDQEILLLLLLLFKISLEKQLKQIPLVDFQCLFIKLLISIKDWDAKMPELCLAVSELSTHHHNLLWLVQLVPGWIIRGREVRRRLSLLIISKLLNKKHIEIPDDSDKQVLHICVVFVLFGSLENMYIFYVLIL</sequence>
<dbReference type="GO" id="GO:0035861">
    <property type="term" value="C:site of double-strand break"/>
    <property type="evidence" value="ECO:0007669"/>
    <property type="project" value="TreeGrafter"/>
</dbReference>
<keyword evidence="5" id="KW-1185">Reference proteome</keyword>
<dbReference type="Pfam" id="PF14816">
    <property type="entry name" value="CANIN"/>
    <property type="match status" value="1"/>
</dbReference>
<proteinExistence type="inferred from homology"/>
<evidence type="ECO:0000313" key="4">
    <source>
        <dbReference type="Ensembl" id="ENSANIP00000001282.1"/>
    </source>
</evidence>
<feature type="domain" description="Coiled-coil SMC6 And NSE5 INteracting (CANIN)" evidence="3">
    <location>
        <begin position="589"/>
        <end position="936"/>
    </location>
</feature>
<dbReference type="InterPro" id="IPR044276">
    <property type="entry name" value="CANIN_dom"/>
</dbReference>
<dbReference type="GO" id="GO:0006974">
    <property type="term" value="P:DNA damage response"/>
    <property type="evidence" value="ECO:0007669"/>
    <property type="project" value="TreeGrafter"/>
</dbReference>
<accession>A0A8B9M2X1</accession>
<feature type="compositionally biased region" description="Basic residues" evidence="2">
    <location>
        <begin position="38"/>
        <end position="47"/>
    </location>
</feature>
<feature type="region of interest" description="Disordered" evidence="2">
    <location>
        <begin position="452"/>
        <end position="474"/>
    </location>
</feature>
<evidence type="ECO:0000256" key="1">
    <source>
        <dbReference type="ARBA" id="ARBA00010311"/>
    </source>
</evidence>
<evidence type="ECO:0000313" key="5">
    <source>
        <dbReference type="Proteomes" id="UP000694541"/>
    </source>
</evidence>
<reference evidence="4" key="2">
    <citation type="submission" date="2025-09" db="UniProtKB">
        <authorList>
            <consortium name="Ensembl"/>
        </authorList>
    </citation>
    <scope>IDENTIFICATION</scope>
</reference>
<feature type="region of interest" description="Disordered" evidence="2">
    <location>
        <begin position="211"/>
        <end position="235"/>
    </location>
</feature>
<dbReference type="GO" id="GO:1990166">
    <property type="term" value="P:protein localization to site of double-strand break"/>
    <property type="evidence" value="ECO:0007669"/>
    <property type="project" value="TreeGrafter"/>
</dbReference>
<dbReference type="PANTHER" id="PTHR16046">
    <property type="entry name" value="SMC5-SMC6 COMPLEX LOCALIZATION FACTOR 2"/>
    <property type="match status" value="1"/>
</dbReference>
<evidence type="ECO:0000259" key="3">
    <source>
        <dbReference type="Pfam" id="PF14816"/>
    </source>
</evidence>
<dbReference type="Proteomes" id="UP000694541">
    <property type="component" value="Unplaced"/>
</dbReference>
<organism evidence="4 5">
    <name type="scientific">Accipiter nisus</name>
    <name type="common">Eurasian sparrowhawk</name>
    <dbReference type="NCBI Taxonomy" id="211598"/>
    <lineage>
        <taxon>Eukaryota</taxon>
        <taxon>Metazoa</taxon>
        <taxon>Chordata</taxon>
        <taxon>Craniata</taxon>
        <taxon>Vertebrata</taxon>
        <taxon>Euteleostomi</taxon>
        <taxon>Archelosauria</taxon>
        <taxon>Archosauria</taxon>
        <taxon>Dinosauria</taxon>
        <taxon>Saurischia</taxon>
        <taxon>Theropoda</taxon>
        <taxon>Coelurosauria</taxon>
        <taxon>Aves</taxon>
        <taxon>Neognathae</taxon>
        <taxon>Neoaves</taxon>
        <taxon>Telluraves</taxon>
        <taxon>Accipitrimorphae</taxon>
        <taxon>Accipitriformes</taxon>
        <taxon>Accipitridae</taxon>
        <taxon>Accipitrinae</taxon>
        <taxon>Accipiter</taxon>
    </lineage>
</organism>
<evidence type="ECO:0000256" key="2">
    <source>
        <dbReference type="SAM" id="MobiDB-lite"/>
    </source>
</evidence>
<feature type="region of interest" description="Disordered" evidence="2">
    <location>
        <begin position="147"/>
        <end position="173"/>
    </location>
</feature>
<dbReference type="PANTHER" id="PTHR16046:SF10">
    <property type="entry name" value="SMC5-SMC6 COMPLEX LOCALIZATION FACTOR PROTEIN 2"/>
    <property type="match status" value="1"/>
</dbReference>
<name>A0A8B9M2X1_9AVES</name>
<feature type="compositionally biased region" description="Basic residues" evidence="2">
    <location>
        <begin position="211"/>
        <end position="226"/>
    </location>
</feature>
<dbReference type="GO" id="GO:0005634">
    <property type="term" value="C:nucleus"/>
    <property type="evidence" value="ECO:0007669"/>
    <property type="project" value="TreeGrafter"/>
</dbReference>
<dbReference type="Ensembl" id="ENSANIT00000001314.1">
    <property type="protein sequence ID" value="ENSANIP00000001282.1"/>
    <property type="gene ID" value="ENSANIG00000000927.1"/>
</dbReference>
<feature type="region of interest" description="Disordered" evidence="2">
    <location>
        <begin position="248"/>
        <end position="283"/>
    </location>
</feature>
<dbReference type="AlphaFoldDB" id="A0A8B9M2X1"/>
<feature type="compositionally biased region" description="Polar residues" evidence="2">
    <location>
        <begin position="256"/>
        <end position="278"/>
    </location>
</feature>
<feature type="compositionally biased region" description="Basic and acidic residues" evidence="2">
    <location>
        <begin position="596"/>
        <end position="607"/>
    </location>
</feature>
<dbReference type="GO" id="GO:2000781">
    <property type="term" value="P:positive regulation of double-strand break repair"/>
    <property type="evidence" value="ECO:0007669"/>
    <property type="project" value="TreeGrafter"/>
</dbReference>
<protein>
    <submittedName>
        <fullName evidence="4">SMC5-SMC6 complex localization factor 2</fullName>
    </submittedName>
</protein>